<reference evidence="1 2" key="1">
    <citation type="submission" date="2016-07" db="EMBL/GenBank/DDBJ databases">
        <title>Pervasive Adenine N6-methylation of Active Genes in Fungi.</title>
        <authorList>
            <consortium name="DOE Joint Genome Institute"/>
            <person name="Mondo S.J."/>
            <person name="Dannebaum R.O."/>
            <person name="Kuo R.C."/>
            <person name="Labutti K."/>
            <person name="Haridas S."/>
            <person name="Kuo A."/>
            <person name="Salamov A."/>
            <person name="Ahrendt S.R."/>
            <person name="Lipzen A."/>
            <person name="Sullivan W."/>
            <person name="Andreopoulos W.B."/>
            <person name="Clum A."/>
            <person name="Lindquist E."/>
            <person name="Daum C."/>
            <person name="Ramamoorthy G.K."/>
            <person name="Gryganskyi A."/>
            <person name="Culley D."/>
            <person name="Magnuson J.K."/>
            <person name="James T.Y."/>
            <person name="O'Malley M.A."/>
            <person name="Stajich J.E."/>
            <person name="Spatafora J.W."/>
            <person name="Visel A."/>
            <person name="Grigoriev I.V."/>
        </authorList>
    </citation>
    <scope>NUCLEOTIDE SEQUENCE [LARGE SCALE GENOMIC DNA]</scope>
    <source>
        <strain evidence="1 2">PL171</strain>
    </source>
</reference>
<dbReference type="OrthoDB" id="2157177at2759"/>
<dbReference type="Pfam" id="PF02277">
    <property type="entry name" value="DBI_PRT"/>
    <property type="match status" value="1"/>
</dbReference>
<protein>
    <submittedName>
        <fullName evidence="1">Nicotinate-nucleotide-dimethylbenzimidazole phosphoribosyltransferase-like protein</fullName>
    </submittedName>
</protein>
<keyword evidence="1" id="KW-0808">Transferase</keyword>
<comment type="caution">
    <text evidence="1">The sequence shown here is derived from an EMBL/GenBank/DDBJ whole genome shotgun (WGS) entry which is preliminary data.</text>
</comment>
<dbReference type="EMBL" id="MCFL01000031">
    <property type="protein sequence ID" value="ORZ34026.1"/>
    <property type="molecule type" value="Genomic_DNA"/>
</dbReference>
<dbReference type="SUPFAM" id="SSF52733">
    <property type="entry name" value="Nicotinate mononucleotide:5,6-dimethylbenzimidazole phosphoribosyltransferase (CobT)"/>
    <property type="match status" value="1"/>
</dbReference>
<accession>A0A1Y2HHI0</accession>
<name>A0A1Y2HHI0_9FUNG</name>
<proteinExistence type="predicted"/>
<gene>
    <name evidence="1" type="ORF">BCR44DRAFT_1436968</name>
</gene>
<dbReference type="Proteomes" id="UP000193411">
    <property type="component" value="Unassembled WGS sequence"/>
</dbReference>
<dbReference type="GO" id="GO:0008939">
    <property type="term" value="F:nicotinate-nucleotide-dimethylbenzimidazole phosphoribosyltransferase activity"/>
    <property type="evidence" value="ECO:0007669"/>
    <property type="project" value="InterPro"/>
</dbReference>
<evidence type="ECO:0000313" key="2">
    <source>
        <dbReference type="Proteomes" id="UP000193411"/>
    </source>
</evidence>
<evidence type="ECO:0000313" key="1">
    <source>
        <dbReference type="EMBL" id="ORZ34026.1"/>
    </source>
</evidence>
<dbReference type="CDD" id="cd02439">
    <property type="entry name" value="DMB-PRT_CobT"/>
    <property type="match status" value="1"/>
</dbReference>
<dbReference type="InterPro" id="IPR036087">
    <property type="entry name" value="Nict_dMeBzImd_PRibTrfase_sf"/>
</dbReference>
<keyword evidence="2" id="KW-1185">Reference proteome</keyword>
<dbReference type="PANTHER" id="PTHR43463">
    <property type="entry name" value="NICOTINATE-NUCLEOTIDE--DIMETHYLBENZIMIDAZOLE PHOSPHORIBOSYLTRANSFERASE"/>
    <property type="match status" value="1"/>
</dbReference>
<keyword evidence="1" id="KW-0328">Glycosyltransferase</keyword>
<organism evidence="1 2">
    <name type="scientific">Catenaria anguillulae PL171</name>
    <dbReference type="NCBI Taxonomy" id="765915"/>
    <lineage>
        <taxon>Eukaryota</taxon>
        <taxon>Fungi</taxon>
        <taxon>Fungi incertae sedis</taxon>
        <taxon>Blastocladiomycota</taxon>
        <taxon>Blastocladiomycetes</taxon>
        <taxon>Blastocladiales</taxon>
        <taxon>Catenariaceae</taxon>
        <taxon>Catenaria</taxon>
    </lineage>
</organism>
<dbReference type="AlphaFoldDB" id="A0A1Y2HHI0"/>
<dbReference type="PANTHER" id="PTHR43463:SF1">
    <property type="entry name" value="NICOTINATE-NUCLEOTIDE--DIMETHYLBENZIMIDAZOLE PHOSPHORIBOSYLTRANSFERASE"/>
    <property type="match status" value="1"/>
</dbReference>
<dbReference type="InterPro" id="IPR003200">
    <property type="entry name" value="Nict_dMeBzImd_PRibTrfase"/>
</dbReference>
<sequence length="346" mass="36509">MPNPAPQSSVASGNPVIVTRELARRHLLNKTKPPGSLGALEYWAEKLMLVQQTLRPTVSRTLMLRNVAEGGAAINCLCRAHGIDLRVMDLGVDLPSASTRYEAVDHFRLTNAGTADPRLGEPAMDETVFSFVMGHGRKALQAAAGEGVQVVGVGELGIGNTAVASVLLAAATGEPADRTTGAGTGVVGQRFVEKCQAVQAAVDLWKARGVAANWSQVLRALGDLEITAMSTLIHEAATTSSRTLVVVDGFITQVALLYAMLMYPDVIPAIVQHTLLAHVSAEKPQMLLLETLRNVKEWTTPVGNWGMRLGEGSGAALVIPMLKSAAAIATEMATFEAAGVSTEKQD</sequence>
<dbReference type="Gene3D" id="3.40.50.10210">
    <property type="match status" value="1"/>
</dbReference>